<accession>A0A840Y4Z8</accession>
<comment type="subcellular location">
    <subcellularLocation>
        <location evidence="1">Cell membrane</location>
        <topology evidence="1">Multi-pass membrane protein</topology>
    </subcellularLocation>
</comment>
<evidence type="ECO:0000256" key="1">
    <source>
        <dbReference type="ARBA" id="ARBA00004651"/>
    </source>
</evidence>
<dbReference type="AlphaFoldDB" id="A0A840Y4Z8"/>
<protein>
    <submittedName>
        <fullName evidence="8">Tight adherence protein B</fullName>
    </submittedName>
</protein>
<keyword evidence="9" id="KW-1185">Reference proteome</keyword>
<keyword evidence="4 6" id="KW-1133">Transmembrane helix</keyword>
<evidence type="ECO:0000259" key="7">
    <source>
        <dbReference type="Pfam" id="PF00482"/>
    </source>
</evidence>
<evidence type="ECO:0000256" key="4">
    <source>
        <dbReference type="ARBA" id="ARBA00022989"/>
    </source>
</evidence>
<proteinExistence type="predicted"/>
<dbReference type="InterPro" id="IPR018076">
    <property type="entry name" value="T2SS_GspF_dom"/>
</dbReference>
<name>A0A840Y4Z8_9PROT</name>
<dbReference type="Gene3D" id="1.20.81.30">
    <property type="entry name" value="Type II secretion system (T2SS), domain F"/>
    <property type="match status" value="1"/>
</dbReference>
<gene>
    <name evidence="8" type="ORF">FHS88_001827</name>
</gene>
<dbReference type="EMBL" id="JACIJE010000004">
    <property type="protein sequence ID" value="MBB5689702.1"/>
    <property type="molecule type" value="Genomic_DNA"/>
</dbReference>
<reference evidence="8 9" key="1">
    <citation type="submission" date="2020-08" db="EMBL/GenBank/DDBJ databases">
        <title>Genomic Encyclopedia of Type Strains, Phase IV (KMG-IV): sequencing the most valuable type-strain genomes for metagenomic binning, comparative biology and taxonomic classification.</title>
        <authorList>
            <person name="Goeker M."/>
        </authorList>
    </citation>
    <scope>NUCLEOTIDE SEQUENCE [LARGE SCALE GENOMIC DNA]</scope>
    <source>
        <strain evidence="8 9">DSM 25895</strain>
    </source>
</reference>
<keyword evidence="3 6" id="KW-0812">Transmembrane</keyword>
<evidence type="ECO:0000256" key="3">
    <source>
        <dbReference type="ARBA" id="ARBA00022692"/>
    </source>
</evidence>
<keyword evidence="5 6" id="KW-0472">Membrane</keyword>
<dbReference type="Proteomes" id="UP000562254">
    <property type="component" value="Unassembled WGS sequence"/>
</dbReference>
<feature type="transmembrane region" description="Helical" evidence="6">
    <location>
        <begin position="94"/>
        <end position="111"/>
    </location>
</feature>
<evidence type="ECO:0000313" key="8">
    <source>
        <dbReference type="EMBL" id="MBB5689702.1"/>
    </source>
</evidence>
<dbReference type="Pfam" id="PF00482">
    <property type="entry name" value="T2SSF"/>
    <property type="match status" value="1"/>
</dbReference>
<feature type="transmembrane region" description="Helical" evidence="6">
    <location>
        <begin position="117"/>
        <end position="137"/>
    </location>
</feature>
<comment type="caution">
    <text evidence="8">The sequence shown here is derived from an EMBL/GenBank/DDBJ whole genome shotgun (WGS) entry which is preliminary data.</text>
</comment>
<keyword evidence="2" id="KW-1003">Cell membrane</keyword>
<dbReference type="PANTHER" id="PTHR35007">
    <property type="entry name" value="INTEGRAL MEMBRANE PROTEIN-RELATED"/>
    <property type="match status" value="1"/>
</dbReference>
<dbReference type="GO" id="GO:0005886">
    <property type="term" value="C:plasma membrane"/>
    <property type="evidence" value="ECO:0007669"/>
    <property type="project" value="UniProtKB-SubCell"/>
</dbReference>
<dbReference type="RefSeq" id="WP_184483755.1">
    <property type="nucleotide sequence ID" value="NZ_JAAEDJ010000063.1"/>
</dbReference>
<evidence type="ECO:0000313" key="9">
    <source>
        <dbReference type="Proteomes" id="UP000562254"/>
    </source>
</evidence>
<feature type="transmembrane region" description="Helical" evidence="6">
    <location>
        <begin position="261"/>
        <end position="284"/>
    </location>
</feature>
<dbReference type="InterPro" id="IPR042094">
    <property type="entry name" value="T2SS_GspF_sf"/>
</dbReference>
<feature type="transmembrane region" description="Helical" evidence="6">
    <location>
        <begin position="296"/>
        <end position="316"/>
    </location>
</feature>
<dbReference type="PANTHER" id="PTHR35007:SF1">
    <property type="entry name" value="PILUS ASSEMBLY PROTEIN"/>
    <property type="match status" value="1"/>
</dbReference>
<evidence type="ECO:0000256" key="6">
    <source>
        <dbReference type="SAM" id="Phobius"/>
    </source>
</evidence>
<evidence type="ECO:0000256" key="5">
    <source>
        <dbReference type="ARBA" id="ARBA00023136"/>
    </source>
</evidence>
<feature type="transmembrane region" description="Helical" evidence="6">
    <location>
        <begin position="6"/>
        <end position="23"/>
    </location>
</feature>
<sequence length="321" mass="35044">MSGLLALLLALLLGIGLALWGLHSTGRNGRGRRLAERFAAHSLPHARVRMASRVAQRAPRAAWLRMPEPLERRLSQIFGWDAERLDQYPLSPPLLVLLASLPAMMLGLQAIRMLGGVGWLLTAAAWVLLARWGFGMVHRRRADALYRQLPDALGMVVRAVRAGIPVVEALRTIGKELPDPTGAEFRRLSDQLAIGIPMEEALRRLARRSGLPEYRFFAVALSLQNSAGGNLTETLDNLADVVRKRVATRQRGHALASQARASAYVLSAVPVFAAGALLVINPRYILVLFNDPRGNMVLAFAIGSLALGLGTMKTIIRRSLS</sequence>
<organism evidence="8 9">
    <name type="scientific">Neoroseomonas alkaliterrae</name>
    <dbReference type="NCBI Taxonomy" id="1452450"/>
    <lineage>
        <taxon>Bacteria</taxon>
        <taxon>Pseudomonadati</taxon>
        <taxon>Pseudomonadota</taxon>
        <taxon>Alphaproteobacteria</taxon>
        <taxon>Acetobacterales</taxon>
        <taxon>Acetobacteraceae</taxon>
        <taxon>Neoroseomonas</taxon>
    </lineage>
</organism>
<evidence type="ECO:0000256" key="2">
    <source>
        <dbReference type="ARBA" id="ARBA00022475"/>
    </source>
</evidence>
<feature type="domain" description="Type II secretion system protein GspF" evidence="7">
    <location>
        <begin position="156"/>
        <end position="278"/>
    </location>
</feature>